<organism evidence="3 4">
    <name type="scientific">Akanthomyces lecanii RCEF 1005</name>
    <dbReference type="NCBI Taxonomy" id="1081108"/>
    <lineage>
        <taxon>Eukaryota</taxon>
        <taxon>Fungi</taxon>
        <taxon>Dikarya</taxon>
        <taxon>Ascomycota</taxon>
        <taxon>Pezizomycotina</taxon>
        <taxon>Sordariomycetes</taxon>
        <taxon>Hypocreomycetidae</taxon>
        <taxon>Hypocreales</taxon>
        <taxon>Cordycipitaceae</taxon>
        <taxon>Akanthomyces</taxon>
        <taxon>Cordyceps confragosa</taxon>
    </lineage>
</organism>
<dbReference type="OrthoDB" id="414175at2759"/>
<protein>
    <recommendedName>
        <fullName evidence="5">Glycosyltransferase family 31 protein</fullName>
    </recommendedName>
</protein>
<reference evidence="3 4" key="1">
    <citation type="journal article" date="2016" name="Genome Biol. Evol.">
        <title>Divergent and convergent evolution of fungal pathogenicity.</title>
        <authorList>
            <person name="Shang Y."/>
            <person name="Xiao G."/>
            <person name="Zheng P."/>
            <person name="Cen K."/>
            <person name="Zhan S."/>
            <person name="Wang C."/>
        </authorList>
    </citation>
    <scope>NUCLEOTIDE SEQUENCE [LARGE SCALE GENOMIC DNA]</scope>
    <source>
        <strain evidence="3 4">RCEF 1005</strain>
    </source>
</reference>
<feature type="region of interest" description="Disordered" evidence="1">
    <location>
        <begin position="108"/>
        <end position="130"/>
    </location>
</feature>
<feature type="compositionally biased region" description="Basic and acidic residues" evidence="1">
    <location>
        <begin position="108"/>
        <end position="117"/>
    </location>
</feature>
<gene>
    <name evidence="3" type="ORF">LEL_00702</name>
</gene>
<proteinExistence type="predicted"/>
<keyword evidence="2" id="KW-0812">Transmembrane</keyword>
<evidence type="ECO:0000313" key="3">
    <source>
        <dbReference type="EMBL" id="OAA81157.1"/>
    </source>
</evidence>
<evidence type="ECO:0000313" key="4">
    <source>
        <dbReference type="Proteomes" id="UP000076881"/>
    </source>
</evidence>
<dbReference type="EMBL" id="AZHF01000001">
    <property type="protein sequence ID" value="OAA81157.1"/>
    <property type="molecule type" value="Genomic_DNA"/>
</dbReference>
<comment type="caution">
    <text evidence="3">The sequence shown here is derived from an EMBL/GenBank/DDBJ whole genome shotgun (WGS) entry which is preliminary data.</text>
</comment>
<name>A0A168K214_CORDF</name>
<feature type="transmembrane region" description="Helical" evidence="2">
    <location>
        <begin position="15"/>
        <end position="35"/>
    </location>
</feature>
<dbReference type="AlphaFoldDB" id="A0A168K214"/>
<evidence type="ECO:0008006" key="5">
    <source>
        <dbReference type="Google" id="ProtNLM"/>
    </source>
</evidence>
<dbReference type="Proteomes" id="UP000076881">
    <property type="component" value="Unassembled WGS sequence"/>
</dbReference>
<sequence>MTQLVASPFSVSRKLTSILFISGLLAYTILFFQAWSLDIDFSHLFANQHGGNSSELSFATGNYLAELIRKHDLSPQVEWAAWSIQSTQSQEKWKSVTRLSRSFQPREPRLFDSRSSSDRSSPAPAFETLALPSPQGWRPGQFDASRYLFGVSTTYERLMEDDRAMLKNWQWWLTDGREDGNGAHLVIMLDRADDEQIEEAESALEALAISAMVYNSGDALSTATRYAQLAGELHTYGLALLAVGIAKTWFVLIDDAIFFPSLSYLDEKLDAYDSQDSVYIGVPSEQEDWAARDGKLSTSGGGVIILSNDALGRYLSLECAGMNEASDSSIHALRWTALLHACMTTRGELPMHVIPGLYSPTADSSESSWLDDLEIGARPIALRSHGPGRLDLARAYLVTDECGEACFAQRFLFRDSWVLVNGVSISQYQRPIRIQGGRQRQDRARRELLSAQLQLNDAGGAGRVHLTDGGARNVWKLLDSSADEDGTVWQAYVKKNTRKKRVSEAEKQELLDSVIILIWNEGKRQ</sequence>
<evidence type="ECO:0000256" key="2">
    <source>
        <dbReference type="SAM" id="Phobius"/>
    </source>
</evidence>
<dbReference type="STRING" id="1081108.A0A168K214"/>
<accession>A0A168K214</accession>
<keyword evidence="4" id="KW-1185">Reference proteome</keyword>
<dbReference type="Gene3D" id="3.90.550.50">
    <property type="match status" value="1"/>
</dbReference>
<keyword evidence="2" id="KW-1133">Transmembrane helix</keyword>
<evidence type="ECO:0000256" key="1">
    <source>
        <dbReference type="SAM" id="MobiDB-lite"/>
    </source>
</evidence>
<keyword evidence="2" id="KW-0472">Membrane</keyword>